<keyword evidence="2" id="KW-1185">Reference proteome</keyword>
<proteinExistence type="predicted"/>
<dbReference type="EMBL" id="BAABCT010000002">
    <property type="protein sequence ID" value="GAA4069083.1"/>
    <property type="molecule type" value="Genomic_DNA"/>
</dbReference>
<reference evidence="2" key="1">
    <citation type="journal article" date="2019" name="Int. J. Syst. Evol. Microbiol.">
        <title>The Global Catalogue of Microorganisms (GCM) 10K type strain sequencing project: providing services to taxonomists for standard genome sequencing and annotation.</title>
        <authorList>
            <consortium name="The Broad Institute Genomics Platform"/>
            <consortium name="The Broad Institute Genome Sequencing Center for Infectious Disease"/>
            <person name="Wu L."/>
            <person name="Ma J."/>
        </authorList>
    </citation>
    <scope>NUCLEOTIDE SEQUENCE [LARGE SCALE GENOMIC DNA]</scope>
    <source>
        <strain evidence="2">JCM 17069</strain>
    </source>
</reference>
<dbReference type="RefSeq" id="WP_344815905.1">
    <property type="nucleotide sequence ID" value="NZ_BAABCT010000002.1"/>
</dbReference>
<name>A0ABP7VMI6_9FLAO</name>
<organism evidence="1 2">
    <name type="scientific">Flavobacterium cheonanense</name>
    <dbReference type="NCBI Taxonomy" id="706183"/>
    <lineage>
        <taxon>Bacteria</taxon>
        <taxon>Pseudomonadati</taxon>
        <taxon>Bacteroidota</taxon>
        <taxon>Flavobacteriia</taxon>
        <taxon>Flavobacteriales</taxon>
        <taxon>Flavobacteriaceae</taxon>
        <taxon>Flavobacterium</taxon>
    </lineage>
</organism>
<accession>A0ABP7VMI6</accession>
<sequence>MRDKLKAQGNIVWYLEAKDEGHGFRKKPNVDFQRLAVIKFMETYLIN</sequence>
<dbReference type="Proteomes" id="UP001500367">
    <property type="component" value="Unassembled WGS sequence"/>
</dbReference>
<evidence type="ECO:0000313" key="2">
    <source>
        <dbReference type="Proteomes" id="UP001500367"/>
    </source>
</evidence>
<gene>
    <name evidence="1" type="ORF">GCM10022389_12840</name>
</gene>
<comment type="caution">
    <text evidence="1">The sequence shown here is derived from an EMBL/GenBank/DDBJ whole genome shotgun (WGS) entry which is preliminary data.</text>
</comment>
<protein>
    <recommendedName>
        <fullName evidence="3">Peptidase S9 prolyl oligopeptidase catalytic domain-containing protein</fullName>
    </recommendedName>
</protein>
<evidence type="ECO:0008006" key="3">
    <source>
        <dbReference type="Google" id="ProtNLM"/>
    </source>
</evidence>
<evidence type="ECO:0000313" key="1">
    <source>
        <dbReference type="EMBL" id="GAA4069083.1"/>
    </source>
</evidence>